<accession>A0A6G4UAP0</accession>
<feature type="signal peptide" evidence="2">
    <location>
        <begin position="1"/>
        <end position="25"/>
    </location>
</feature>
<feature type="chain" id="PRO_5026328997" evidence="2">
    <location>
        <begin position="26"/>
        <end position="259"/>
    </location>
</feature>
<dbReference type="PROSITE" id="PS51257">
    <property type="entry name" value="PROKAR_LIPOPROTEIN"/>
    <property type="match status" value="1"/>
</dbReference>
<keyword evidence="2" id="KW-0732">Signal</keyword>
<comment type="caution">
    <text evidence="4">The sequence shown here is derived from an EMBL/GenBank/DDBJ whole genome shotgun (WGS) entry which is preliminary data.</text>
</comment>
<evidence type="ECO:0000259" key="3">
    <source>
        <dbReference type="Pfam" id="PF13349"/>
    </source>
</evidence>
<dbReference type="InterPro" id="IPR025164">
    <property type="entry name" value="Toastrack_DUF4097"/>
</dbReference>
<name>A0A6G4UAP0_9ACTN</name>
<evidence type="ECO:0000256" key="2">
    <source>
        <dbReference type="SAM" id="SignalP"/>
    </source>
</evidence>
<evidence type="ECO:0000313" key="4">
    <source>
        <dbReference type="EMBL" id="NGN69244.1"/>
    </source>
</evidence>
<dbReference type="Pfam" id="PF13349">
    <property type="entry name" value="DUF4097"/>
    <property type="match status" value="1"/>
</dbReference>
<feature type="compositionally biased region" description="Basic and acidic residues" evidence="1">
    <location>
        <begin position="227"/>
        <end position="244"/>
    </location>
</feature>
<feature type="region of interest" description="Disordered" evidence="1">
    <location>
        <begin position="227"/>
        <end position="259"/>
    </location>
</feature>
<feature type="domain" description="DUF4097" evidence="3">
    <location>
        <begin position="124"/>
        <end position="243"/>
    </location>
</feature>
<evidence type="ECO:0000313" key="5">
    <source>
        <dbReference type="Proteomes" id="UP000481583"/>
    </source>
</evidence>
<dbReference type="EMBL" id="JAAKZV010000273">
    <property type="protein sequence ID" value="NGN69244.1"/>
    <property type="molecule type" value="Genomic_DNA"/>
</dbReference>
<keyword evidence="5" id="KW-1185">Reference proteome</keyword>
<proteinExistence type="predicted"/>
<gene>
    <name evidence="4" type="ORF">G5C51_35830</name>
</gene>
<reference evidence="4 5" key="1">
    <citation type="submission" date="2020-02" db="EMBL/GenBank/DDBJ databases">
        <title>Whole-genome analyses of novel actinobacteria.</title>
        <authorList>
            <person name="Sahin N."/>
        </authorList>
    </citation>
    <scope>NUCLEOTIDE SEQUENCE [LARGE SCALE GENOMIC DNA]</scope>
    <source>
        <strain evidence="4 5">A7024</strain>
    </source>
</reference>
<sequence>MSKPSNPVLRTTLAAAAAVTVAAVAASCTTVGDGKAEHRTFALPSDAKQLTIETDDSGLTLVPAEDAKTKDVRVTRWFQAKKWNGTTETSWSADGATLRLKTKCSGVVVDCDSRHKVEVPQGLDVKVNGRDGSVRASGLDAKLDIRTVDGSINIQDPKAPLTLNSRDGSVTAEGIKTPDVRATTNDGSLHLAFASTPDRVQTSSRDGSTTLELPGNDPYKIATKLRDGSRHIDVPRSDSSRHTIDSQANDGSITIRAAG</sequence>
<protein>
    <submittedName>
        <fullName evidence="4">DUF4097 domain-containing protein</fullName>
    </submittedName>
</protein>
<organism evidence="4 5">
    <name type="scientific">Streptomyces coryli</name>
    <dbReference type="NCBI Taxonomy" id="1128680"/>
    <lineage>
        <taxon>Bacteria</taxon>
        <taxon>Bacillati</taxon>
        <taxon>Actinomycetota</taxon>
        <taxon>Actinomycetes</taxon>
        <taxon>Kitasatosporales</taxon>
        <taxon>Streptomycetaceae</taxon>
        <taxon>Streptomyces</taxon>
    </lineage>
</organism>
<dbReference type="Proteomes" id="UP000481583">
    <property type="component" value="Unassembled WGS sequence"/>
</dbReference>
<evidence type="ECO:0000256" key="1">
    <source>
        <dbReference type="SAM" id="MobiDB-lite"/>
    </source>
</evidence>
<dbReference type="AlphaFoldDB" id="A0A6G4UAP0"/>